<evidence type="ECO:0000256" key="3">
    <source>
        <dbReference type="SAM" id="MobiDB-lite"/>
    </source>
</evidence>
<evidence type="ECO:0000313" key="5">
    <source>
        <dbReference type="EMBL" id="KAK6630286.1"/>
    </source>
</evidence>
<comment type="caution">
    <text evidence="5">The sequence shown here is derived from an EMBL/GenBank/DDBJ whole genome shotgun (WGS) entry which is preliminary data.</text>
</comment>
<name>A0ABR1AYB9_POLSC</name>
<dbReference type="InterPro" id="IPR015660">
    <property type="entry name" value="MASH1/Ascl1a-like"/>
</dbReference>
<organism evidence="5 6">
    <name type="scientific">Polyplax serrata</name>
    <name type="common">Common mouse louse</name>
    <dbReference type="NCBI Taxonomy" id="468196"/>
    <lineage>
        <taxon>Eukaryota</taxon>
        <taxon>Metazoa</taxon>
        <taxon>Ecdysozoa</taxon>
        <taxon>Arthropoda</taxon>
        <taxon>Hexapoda</taxon>
        <taxon>Insecta</taxon>
        <taxon>Pterygota</taxon>
        <taxon>Neoptera</taxon>
        <taxon>Paraneoptera</taxon>
        <taxon>Psocodea</taxon>
        <taxon>Troctomorpha</taxon>
        <taxon>Phthiraptera</taxon>
        <taxon>Anoplura</taxon>
        <taxon>Polyplacidae</taxon>
        <taxon>Polyplax</taxon>
    </lineage>
</organism>
<dbReference type="PANTHER" id="PTHR13935:SF153">
    <property type="entry name" value="ACHAETE-SCUTE FAMILY BHLH TRANSCRIPTION FACTOR 1"/>
    <property type="match status" value="1"/>
</dbReference>
<dbReference type="Pfam" id="PF00010">
    <property type="entry name" value="HLH"/>
    <property type="match status" value="1"/>
</dbReference>
<reference evidence="5 6" key="1">
    <citation type="submission" date="2023-09" db="EMBL/GenBank/DDBJ databases">
        <title>Genomes of two closely related lineages of the louse Polyplax serrata with different host specificities.</title>
        <authorList>
            <person name="Martinu J."/>
            <person name="Tarabai H."/>
            <person name="Stefka J."/>
            <person name="Hypsa V."/>
        </authorList>
    </citation>
    <scope>NUCLEOTIDE SEQUENCE [LARGE SCALE GENOMIC DNA]</scope>
    <source>
        <strain evidence="5">98ZLc_SE</strain>
    </source>
</reference>
<evidence type="ECO:0000313" key="6">
    <source>
        <dbReference type="Proteomes" id="UP001359485"/>
    </source>
</evidence>
<dbReference type="Gene3D" id="4.10.280.10">
    <property type="entry name" value="Helix-loop-helix DNA-binding domain"/>
    <property type="match status" value="1"/>
</dbReference>
<evidence type="ECO:0000256" key="1">
    <source>
        <dbReference type="ARBA" id="ARBA00022473"/>
    </source>
</evidence>
<dbReference type="SMART" id="SM00353">
    <property type="entry name" value="HLH"/>
    <property type="match status" value="1"/>
</dbReference>
<dbReference type="EMBL" id="JAWJWF010000008">
    <property type="protein sequence ID" value="KAK6630286.1"/>
    <property type="molecule type" value="Genomic_DNA"/>
</dbReference>
<feature type="domain" description="BHLH" evidence="4">
    <location>
        <begin position="114"/>
        <end position="181"/>
    </location>
</feature>
<dbReference type="InterPro" id="IPR011598">
    <property type="entry name" value="bHLH_dom"/>
</dbReference>
<feature type="region of interest" description="Disordered" evidence="3">
    <location>
        <begin position="447"/>
        <end position="474"/>
    </location>
</feature>
<gene>
    <name evidence="5" type="ORF">RUM44_004953</name>
</gene>
<dbReference type="PROSITE" id="PS50888">
    <property type="entry name" value="BHLH"/>
    <property type="match status" value="1"/>
</dbReference>
<keyword evidence="6" id="KW-1185">Reference proteome</keyword>
<dbReference type="Proteomes" id="UP001359485">
    <property type="component" value="Unassembled WGS sequence"/>
</dbReference>
<protein>
    <recommendedName>
        <fullName evidence="4">BHLH domain-containing protein</fullName>
    </recommendedName>
</protein>
<dbReference type="PANTHER" id="PTHR13935">
    <property type="entry name" value="ACHAETE-SCUTE TRANSCRIPTION FACTOR-RELATED"/>
    <property type="match status" value="1"/>
</dbReference>
<accession>A0ABR1AYB9</accession>
<evidence type="ECO:0000256" key="2">
    <source>
        <dbReference type="ARBA" id="ARBA00022902"/>
    </source>
</evidence>
<dbReference type="SUPFAM" id="SSF47459">
    <property type="entry name" value="HLH, helix-loop-helix DNA-binding domain"/>
    <property type="match status" value="1"/>
</dbReference>
<sequence>MTLLSKNVSAMKPKIGIVGEKSRSEPLYMKETVKMAINRNLTAKKNPDGALDNYARGTVLVNNVNAVHRTPITNVRTIVPGNKAGVNIPNNEMLRCKRKIHFISGQSYPGAQPASVARRNARERNRVKQVNNGFATLRSHIPASVAAALTSEKSSPRNSSASKKLSKVETLKMAVEYIRSLQQMLEDHNNTLEKKVVLDQVSYDKQFEIDENYYSSSPETVTSGTIGDSTQSYPDDSPCRIFPKMEPVDGDCYSQRLYVKSEPDDIYIKSDLYQTKSENFNHKIHETLTSEFYGARSPVKTYYLSQEENLNCDYKTMEKTYEQPVSVPIISDNRSSSLTVLTSVSANQVVQYNGQSFLQPQCHRNPASLSPTVSEACPSPTPSYSSDHSSVHMGSVVSGSSSHLISSLSRLTTHAVPPDSYKNQLTSPMQRSVSPVIINAPKCLTPERNLSPLSGAPKYTVPHSTSPNQPGYTVNMEFQKGSPEGYENYDSVSPEDEELLDVISWWQQSH</sequence>
<feature type="compositionally biased region" description="Low complexity" evidence="3">
    <location>
        <begin position="382"/>
        <end position="396"/>
    </location>
</feature>
<evidence type="ECO:0000259" key="4">
    <source>
        <dbReference type="PROSITE" id="PS50888"/>
    </source>
</evidence>
<proteinExistence type="predicted"/>
<keyword evidence="1" id="KW-0217">Developmental protein</keyword>
<dbReference type="CDD" id="cd19744">
    <property type="entry name" value="bHLH_TS_dAS-C_like"/>
    <property type="match status" value="1"/>
</dbReference>
<feature type="compositionally biased region" description="Polar residues" evidence="3">
    <location>
        <begin position="462"/>
        <end position="472"/>
    </location>
</feature>
<dbReference type="InterPro" id="IPR036638">
    <property type="entry name" value="HLH_DNA-bd_sf"/>
</dbReference>
<feature type="region of interest" description="Disordered" evidence="3">
    <location>
        <begin position="368"/>
        <end position="396"/>
    </location>
</feature>
<keyword evidence="2" id="KW-0524">Neurogenesis</keyword>